<proteinExistence type="predicted"/>
<reference evidence="1 2" key="1">
    <citation type="journal article" date="2013" name="Proc. Natl. Acad. Sci. U.S.A.">
        <title>Genome of Phaeocystis globosa virus PgV-16T highlights the common ancestry of the largest known DNA viruses infecting eukaryotes.</title>
        <authorList>
            <person name="Santini S."/>
            <person name="Jeudy S."/>
            <person name="Bartoli J."/>
            <person name="Poirot O."/>
            <person name="Lescot M."/>
            <person name="Abergel C."/>
            <person name="Barbe V."/>
            <person name="Wommack K.E."/>
            <person name="Noordeloos A.A."/>
            <person name="Brussaard C.P."/>
            <person name="Claverie J.M."/>
        </authorList>
    </citation>
    <scope>NUCLEOTIDE SEQUENCE [LARGE SCALE GENOMIC DNA]</scope>
    <source>
        <strain evidence="1 2">16T</strain>
    </source>
</reference>
<dbReference type="Proteomes" id="UP000204225">
    <property type="component" value="Segment"/>
</dbReference>
<organism evidence="1 2">
    <name type="scientific">Phaeocystis globosa virus PgV-16T</name>
    <dbReference type="NCBI Taxonomy" id="3071227"/>
    <lineage>
        <taxon>Viruses</taxon>
        <taxon>Varidnaviria</taxon>
        <taxon>Bamfordvirae</taxon>
        <taxon>Nucleocytoviricota</taxon>
        <taxon>Megaviricetes</taxon>
        <taxon>Imitervirales</taxon>
        <taxon>Mesomimiviridae</taxon>
        <taxon>Tethysvirus</taxon>
        <taxon>Tethysvirus hollandense</taxon>
    </lineage>
</organism>
<evidence type="ECO:0000313" key="1">
    <source>
        <dbReference type="EMBL" id="AGM15381.1"/>
    </source>
</evidence>
<evidence type="ECO:0000313" key="2">
    <source>
        <dbReference type="Proteomes" id="UP000204225"/>
    </source>
</evidence>
<dbReference type="EMBL" id="KC662249">
    <property type="protein sequence ID" value="AGM15381.1"/>
    <property type="molecule type" value="Genomic_DNA"/>
</dbReference>
<name>A0AC59EWQ5_9VIRU</name>
<sequence length="216" mass="25745">MSGYSIYKFCCIDETMCDKLYAGHSKNLYTRKKTHKSRCNNVNSNYYTDKVYQTIREFGGWNNWKMVEIEECDETINTKKLARQREQYWIDKLGASLNTNRAFKTKQHESDDKKKFYQENKEDIKEKRKKAYWEDPEKANELSKKYRDNTRENNPDKVAETKKKKSEKWHTMKDEKNAERRVKIQCGCGSQHSFGGTAKHLRTDLHKAWVSKNTVL</sequence>
<accession>A0AC59EWQ5</accession>
<gene>
    <name evidence="1" type="ORF">PGCG_00069</name>
</gene>
<protein>
    <submittedName>
        <fullName evidence="1">GIY-YIG superfamily protein</fullName>
    </submittedName>
</protein>
<keyword evidence="2" id="KW-1185">Reference proteome</keyword>